<evidence type="ECO:0000313" key="2">
    <source>
        <dbReference type="EMBL" id="MCW1925893.1"/>
    </source>
</evidence>
<evidence type="ECO:0000256" key="1">
    <source>
        <dbReference type="SAM" id="MobiDB-lite"/>
    </source>
</evidence>
<dbReference type="RefSeq" id="WP_264490001.1">
    <property type="nucleotide sequence ID" value="NZ_JAPDDT010000018.1"/>
</dbReference>
<dbReference type="EMBL" id="JAPDDT010000018">
    <property type="protein sequence ID" value="MCW1925893.1"/>
    <property type="molecule type" value="Genomic_DNA"/>
</dbReference>
<proteinExistence type="predicted"/>
<feature type="region of interest" description="Disordered" evidence="1">
    <location>
        <begin position="187"/>
        <end position="206"/>
    </location>
</feature>
<organism evidence="2 3">
    <name type="scientific">Luteolibacter arcticus</name>
    <dbReference type="NCBI Taxonomy" id="1581411"/>
    <lineage>
        <taxon>Bacteria</taxon>
        <taxon>Pseudomonadati</taxon>
        <taxon>Verrucomicrobiota</taxon>
        <taxon>Verrucomicrobiia</taxon>
        <taxon>Verrucomicrobiales</taxon>
        <taxon>Verrucomicrobiaceae</taxon>
        <taxon>Luteolibacter</taxon>
    </lineage>
</organism>
<gene>
    <name evidence="2" type="ORF">OKA05_25260</name>
</gene>
<name>A0ABT3GR06_9BACT</name>
<protein>
    <recommendedName>
        <fullName evidence="4">SnoaL-like domain-containing protein</fullName>
    </recommendedName>
</protein>
<evidence type="ECO:0008006" key="4">
    <source>
        <dbReference type="Google" id="ProtNLM"/>
    </source>
</evidence>
<sequence length="206" mass="22954">MNHHFKILPIIAVVAFQASPSRAAEPLEAADREAITKLFDTFQADLRTGKPANYADYFDKTSLIKFVVQHRTFVNLMRKQLTDEQLAKFFIFTPDMDTVLQEPDPEKYLKGMTPGPALVAMSQTANIVTKVAAIGGDREKAFVVAEGQFNGELGTTEPYYSVWPAVLQDGKWKFDVTTNMVRDLRIRNKGLQQGGTTPPPSEDTGK</sequence>
<evidence type="ECO:0000313" key="3">
    <source>
        <dbReference type="Proteomes" id="UP001320876"/>
    </source>
</evidence>
<keyword evidence="3" id="KW-1185">Reference proteome</keyword>
<reference evidence="2 3" key="1">
    <citation type="submission" date="2022-10" db="EMBL/GenBank/DDBJ databases">
        <title>Luteolibacter arcticus strain CCTCC AB 2014275, whole genome shotgun sequencing project.</title>
        <authorList>
            <person name="Zhao G."/>
            <person name="Shen L."/>
        </authorList>
    </citation>
    <scope>NUCLEOTIDE SEQUENCE [LARGE SCALE GENOMIC DNA]</scope>
    <source>
        <strain evidence="2 3">CCTCC AB 2014275</strain>
    </source>
</reference>
<comment type="caution">
    <text evidence="2">The sequence shown here is derived from an EMBL/GenBank/DDBJ whole genome shotgun (WGS) entry which is preliminary data.</text>
</comment>
<feature type="compositionally biased region" description="Pro residues" evidence="1">
    <location>
        <begin position="197"/>
        <end position="206"/>
    </location>
</feature>
<accession>A0ABT3GR06</accession>
<dbReference type="Proteomes" id="UP001320876">
    <property type="component" value="Unassembled WGS sequence"/>
</dbReference>